<sequence length="188" mass="21160">MRSPRPAAPPDVGPNVLPSFAHERNAPLDDAPNNLQRMPDEQNSRVQSSKAAHFLPAARISPYPALQWDQLAPMSRQEDEGDIDVRSMNRHTPAERYSDVFSSHPAPYQDSFEDIQPSPMQAERQAVGQFGQHISPTHSPHVSPRLLPQQQQQTLPQPSRNDFYSRPRPQMFPYSTSEPFTSLYPPGG</sequence>
<feature type="compositionally biased region" description="Basic and acidic residues" evidence="1">
    <location>
        <begin position="83"/>
        <end position="98"/>
    </location>
</feature>
<organism evidence="2 3">
    <name type="scientific">Paraphoma chrysanthemicola</name>
    <dbReference type="NCBI Taxonomy" id="798071"/>
    <lineage>
        <taxon>Eukaryota</taxon>
        <taxon>Fungi</taxon>
        <taxon>Dikarya</taxon>
        <taxon>Ascomycota</taxon>
        <taxon>Pezizomycotina</taxon>
        <taxon>Dothideomycetes</taxon>
        <taxon>Pleosporomycetidae</taxon>
        <taxon>Pleosporales</taxon>
        <taxon>Pleosporineae</taxon>
        <taxon>Phaeosphaeriaceae</taxon>
        <taxon>Paraphoma</taxon>
    </lineage>
</organism>
<feature type="region of interest" description="Disordered" evidence="1">
    <location>
        <begin position="1"/>
        <end position="50"/>
    </location>
</feature>
<evidence type="ECO:0000313" key="3">
    <source>
        <dbReference type="Proteomes" id="UP000813461"/>
    </source>
</evidence>
<feature type="compositionally biased region" description="Low complexity" evidence="1">
    <location>
        <begin position="146"/>
        <end position="158"/>
    </location>
</feature>
<accession>A0A8K0VWV3</accession>
<evidence type="ECO:0000313" key="2">
    <source>
        <dbReference type="EMBL" id="KAH7082421.1"/>
    </source>
</evidence>
<name>A0A8K0VWV3_9PLEO</name>
<dbReference type="EMBL" id="JAGMVJ010000014">
    <property type="protein sequence ID" value="KAH7082421.1"/>
    <property type="molecule type" value="Genomic_DNA"/>
</dbReference>
<dbReference type="Proteomes" id="UP000813461">
    <property type="component" value="Unassembled WGS sequence"/>
</dbReference>
<evidence type="ECO:0000256" key="1">
    <source>
        <dbReference type="SAM" id="MobiDB-lite"/>
    </source>
</evidence>
<dbReference type="AlphaFoldDB" id="A0A8K0VWV3"/>
<protein>
    <submittedName>
        <fullName evidence="2">Uncharacterized protein</fullName>
    </submittedName>
</protein>
<proteinExistence type="predicted"/>
<gene>
    <name evidence="2" type="ORF">FB567DRAFT_106379</name>
</gene>
<comment type="caution">
    <text evidence="2">The sequence shown here is derived from an EMBL/GenBank/DDBJ whole genome shotgun (WGS) entry which is preliminary data.</text>
</comment>
<feature type="compositionally biased region" description="Pro residues" evidence="1">
    <location>
        <begin position="1"/>
        <end position="12"/>
    </location>
</feature>
<feature type="region of interest" description="Disordered" evidence="1">
    <location>
        <begin position="73"/>
        <end position="188"/>
    </location>
</feature>
<reference evidence="2" key="1">
    <citation type="journal article" date="2021" name="Nat. Commun.">
        <title>Genetic determinants of endophytism in the Arabidopsis root mycobiome.</title>
        <authorList>
            <person name="Mesny F."/>
            <person name="Miyauchi S."/>
            <person name="Thiergart T."/>
            <person name="Pickel B."/>
            <person name="Atanasova L."/>
            <person name="Karlsson M."/>
            <person name="Huettel B."/>
            <person name="Barry K.W."/>
            <person name="Haridas S."/>
            <person name="Chen C."/>
            <person name="Bauer D."/>
            <person name="Andreopoulos W."/>
            <person name="Pangilinan J."/>
            <person name="LaButti K."/>
            <person name="Riley R."/>
            <person name="Lipzen A."/>
            <person name="Clum A."/>
            <person name="Drula E."/>
            <person name="Henrissat B."/>
            <person name="Kohler A."/>
            <person name="Grigoriev I.V."/>
            <person name="Martin F.M."/>
            <person name="Hacquard S."/>
        </authorList>
    </citation>
    <scope>NUCLEOTIDE SEQUENCE</scope>
    <source>
        <strain evidence="2">MPI-SDFR-AT-0120</strain>
    </source>
</reference>
<keyword evidence="3" id="KW-1185">Reference proteome</keyword>